<feature type="domain" description="N-acetyltransferase" evidence="1">
    <location>
        <begin position="69"/>
        <end position="258"/>
    </location>
</feature>
<dbReference type="RefSeq" id="WP_192749660.1">
    <property type="nucleotide sequence ID" value="NZ_BAABJL010000001.1"/>
</dbReference>
<proteinExistence type="predicted"/>
<reference evidence="2" key="1">
    <citation type="submission" date="2020-10" db="EMBL/GenBank/DDBJ databases">
        <title>Sequencing the genomes of 1000 actinobacteria strains.</title>
        <authorList>
            <person name="Klenk H.-P."/>
        </authorList>
    </citation>
    <scope>NUCLEOTIDE SEQUENCE</scope>
    <source>
        <strain evidence="2">DSM 45354</strain>
    </source>
</reference>
<sequence length="260" mass="28875">MTGNNRLRCDDCSVLVEGPNLEAFSDAYLAHARSRHPDWSFSDMAIRNVAEATQRITGSTKRLDTIGPVTIHPVSVSRISDWLDFFDHHAFAGNPVDACCYCAGPHVIRRGQQGGIEQRPWRQNRELMISLLRSGRAYGYLAYVDDKPAGWVNASTRSECETYRLGDSGDPSDRDVIAISCFGIAPPYRGHGLVHLLLQRVLGDAASRGAHWVEAYPFNEQENVDEDNWLGQAVLLAAHGFEAVGTLRRQSVMRVRVNPA</sequence>
<evidence type="ECO:0000313" key="3">
    <source>
        <dbReference type="Proteomes" id="UP000638648"/>
    </source>
</evidence>
<organism evidence="2 3">
    <name type="scientific">Actinopolymorpha pittospori</name>
    <dbReference type="NCBI Taxonomy" id="648752"/>
    <lineage>
        <taxon>Bacteria</taxon>
        <taxon>Bacillati</taxon>
        <taxon>Actinomycetota</taxon>
        <taxon>Actinomycetes</taxon>
        <taxon>Propionibacteriales</taxon>
        <taxon>Actinopolymorphaceae</taxon>
        <taxon>Actinopolymorpha</taxon>
    </lineage>
</organism>
<dbReference type="EMBL" id="JADBEM010000001">
    <property type="protein sequence ID" value="MBE1605297.1"/>
    <property type="molecule type" value="Genomic_DNA"/>
</dbReference>
<dbReference type="Pfam" id="PF00583">
    <property type="entry name" value="Acetyltransf_1"/>
    <property type="match status" value="1"/>
</dbReference>
<dbReference type="GO" id="GO:0016747">
    <property type="term" value="F:acyltransferase activity, transferring groups other than amino-acyl groups"/>
    <property type="evidence" value="ECO:0007669"/>
    <property type="project" value="InterPro"/>
</dbReference>
<dbReference type="InterPro" id="IPR000182">
    <property type="entry name" value="GNAT_dom"/>
</dbReference>
<name>A0A927R785_9ACTN</name>
<keyword evidence="3" id="KW-1185">Reference proteome</keyword>
<evidence type="ECO:0000259" key="1">
    <source>
        <dbReference type="PROSITE" id="PS51186"/>
    </source>
</evidence>
<dbReference type="AlphaFoldDB" id="A0A927R785"/>
<dbReference type="SUPFAM" id="SSF55729">
    <property type="entry name" value="Acyl-CoA N-acyltransferases (Nat)"/>
    <property type="match status" value="1"/>
</dbReference>
<dbReference type="InterPro" id="IPR016181">
    <property type="entry name" value="Acyl_CoA_acyltransferase"/>
</dbReference>
<dbReference type="Proteomes" id="UP000638648">
    <property type="component" value="Unassembled WGS sequence"/>
</dbReference>
<dbReference type="PROSITE" id="PS51186">
    <property type="entry name" value="GNAT"/>
    <property type="match status" value="1"/>
</dbReference>
<evidence type="ECO:0000313" key="2">
    <source>
        <dbReference type="EMBL" id="MBE1605297.1"/>
    </source>
</evidence>
<dbReference type="Gene3D" id="3.40.630.30">
    <property type="match status" value="1"/>
</dbReference>
<comment type="caution">
    <text evidence="2">The sequence shown here is derived from an EMBL/GenBank/DDBJ whole genome shotgun (WGS) entry which is preliminary data.</text>
</comment>
<dbReference type="CDD" id="cd04301">
    <property type="entry name" value="NAT_SF"/>
    <property type="match status" value="1"/>
</dbReference>
<accession>A0A927R785</accession>
<protein>
    <submittedName>
        <fullName evidence="2">GNAT superfamily N-acetyltransferase</fullName>
    </submittedName>
</protein>
<gene>
    <name evidence="2" type="ORF">HEB94_002145</name>
</gene>